<keyword evidence="2" id="KW-1185">Reference proteome</keyword>
<sequence>MTWPDEPLIETFVRYILDQNGQLFVFENVPARVNTTTGEQFFSPATVRRIQQIALSAKEPVRTIKAGVYEWGNAA</sequence>
<evidence type="ECO:0000313" key="2">
    <source>
        <dbReference type="Proteomes" id="UP000515369"/>
    </source>
</evidence>
<organism evidence="1 2">
    <name type="scientific">Spirosoma foliorum</name>
    <dbReference type="NCBI Taxonomy" id="2710596"/>
    <lineage>
        <taxon>Bacteria</taxon>
        <taxon>Pseudomonadati</taxon>
        <taxon>Bacteroidota</taxon>
        <taxon>Cytophagia</taxon>
        <taxon>Cytophagales</taxon>
        <taxon>Cytophagaceae</taxon>
        <taxon>Spirosoma</taxon>
    </lineage>
</organism>
<protein>
    <submittedName>
        <fullName evidence="1">Uncharacterized protein</fullName>
    </submittedName>
</protein>
<accession>A0A7G5H759</accession>
<dbReference type="Proteomes" id="UP000515369">
    <property type="component" value="Chromosome"/>
</dbReference>
<dbReference type="KEGG" id="sfol:H3H32_14800"/>
<dbReference type="AlphaFoldDB" id="A0A7G5H759"/>
<evidence type="ECO:0000313" key="1">
    <source>
        <dbReference type="EMBL" id="QMW06951.1"/>
    </source>
</evidence>
<proteinExistence type="predicted"/>
<gene>
    <name evidence="1" type="ORF">H3H32_14800</name>
</gene>
<dbReference type="EMBL" id="CP059732">
    <property type="protein sequence ID" value="QMW06951.1"/>
    <property type="molecule type" value="Genomic_DNA"/>
</dbReference>
<name>A0A7G5H759_9BACT</name>
<reference evidence="1 2" key="1">
    <citation type="submission" date="2020-07" db="EMBL/GenBank/DDBJ databases">
        <title>Spirosoma foliorum sp. nov., isolated from the leaves on the Nejang mountain Korea, Republic of.</title>
        <authorList>
            <person name="Ho H."/>
            <person name="Lee Y.-J."/>
            <person name="Nurcahyanto D.-A."/>
            <person name="Kim S.-G."/>
        </authorList>
    </citation>
    <scope>NUCLEOTIDE SEQUENCE [LARGE SCALE GENOMIC DNA]</scope>
    <source>
        <strain evidence="1 2">PL0136</strain>
    </source>
</reference>